<gene>
    <name evidence="3" type="ORF">M441DRAFT_81793</name>
</gene>
<feature type="region of interest" description="Disordered" evidence="1">
    <location>
        <begin position="284"/>
        <end position="303"/>
    </location>
</feature>
<dbReference type="OrthoDB" id="1751210at2759"/>
<reference evidence="3 4" key="1">
    <citation type="submission" date="2016-07" db="EMBL/GenBank/DDBJ databases">
        <title>Multiple horizontal gene transfer events from other fungi enriched the ability of initially mycotrophic Trichoderma (Ascomycota) to feed on dead plant biomass.</title>
        <authorList>
            <consortium name="DOE Joint Genome Institute"/>
            <person name="Aerts A."/>
            <person name="Atanasova L."/>
            <person name="Chenthamara K."/>
            <person name="Zhang J."/>
            <person name="Grujic M."/>
            <person name="Henrissat B."/>
            <person name="Kuo A."/>
            <person name="Salamov A."/>
            <person name="Lipzen A."/>
            <person name="Labutti K."/>
            <person name="Barry K."/>
            <person name="Miao Y."/>
            <person name="Rahimi M.J."/>
            <person name="Shen Q."/>
            <person name="Grigoriev I.V."/>
            <person name="Kubicek C.P."/>
            <person name="Druzhinina I.S."/>
        </authorList>
    </citation>
    <scope>NUCLEOTIDE SEQUENCE [LARGE SCALE GENOMIC DNA]</scope>
    <source>
        <strain evidence="3 4">CBS 433.97</strain>
    </source>
</reference>
<dbReference type="Pfam" id="PF23305">
    <property type="entry name" value="DUF7082"/>
    <property type="match status" value="1"/>
</dbReference>
<evidence type="ECO:0000313" key="3">
    <source>
        <dbReference type="EMBL" id="PTB38623.1"/>
    </source>
</evidence>
<name>A0A2T3Z1E2_TRIA4</name>
<dbReference type="AlphaFoldDB" id="A0A2T3Z1E2"/>
<dbReference type="InterPro" id="IPR055509">
    <property type="entry name" value="DUF7082"/>
</dbReference>
<dbReference type="STRING" id="1042311.A0A2T3Z1E2"/>
<feature type="domain" description="DUF7082" evidence="2">
    <location>
        <begin position="92"/>
        <end position="247"/>
    </location>
</feature>
<sequence length="373" mass="41982">MNRVSSHMAGAEDGRMPSWPAVDAESEQLDIRFLPAAANNPGYSLQTTIHQNPTLMQSNLLAPPTLPLQANETSPLILTALMANHHPLDTVKAVLKVNGRLTEMAAKWSEEEWANHRRIVQFKRSRQDGVLSVEFKSIAVHERLANSICISCIRWADKSDCYFTSVDIMHLLEQLIAAPNRFAVEEKNRIRSYLEGFHPVTISKTRPNDSEFFKMVMAFGHPIPRNMKKNFKVFPWPVLEPMLKKIISKYSVMPPESSDHNTGLALPLLTLAYNNALRVSRYAGKLPPRKGGGNSEGNQATSSKLPRISHDTLFYIVKDLNADEAVRERLLGVFPDLLGAFALKIGYNMPARADCDAAYFIQKYRQEVNKLQD</sequence>
<dbReference type="Proteomes" id="UP000240493">
    <property type="component" value="Unassembled WGS sequence"/>
</dbReference>
<accession>A0A2T3Z1E2</accession>
<organism evidence="3 4">
    <name type="scientific">Trichoderma asperellum (strain ATCC 204424 / CBS 433.97 / NBRC 101777)</name>
    <dbReference type="NCBI Taxonomy" id="1042311"/>
    <lineage>
        <taxon>Eukaryota</taxon>
        <taxon>Fungi</taxon>
        <taxon>Dikarya</taxon>
        <taxon>Ascomycota</taxon>
        <taxon>Pezizomycotina</taxon>
        <taxon>Sordariomycetes</taxon>
        <taxon>Hypocreomycetidae</taxon>
        <taxon>Hypocreales</taxon>
        <taxon>Hypocreaceae</taxon>
        <taxon>Trichoderma</taxon>
    </lineage>
</organism>
<proteinExistence type="predicted"/>
<protein>
    <recommendedName>
        <fullName evidence="2">DUF7082 domain-containing protein</fullName>
    </recommendedName>
</protein>
<dbReference type="PANTHER" id="PTHR39463:SF1">
    <property type="entry name" value="MEDUSA"/>
    <property type="match status" value="1"/>
</dbReference>
<dbReference type="EMBL" id="KZ679265">
    <property type="protein sequence ID" value="PTB38623.1"/>
    <property type="molecule type" value="Genomic_DNA"/>
</dbReference>
<keyword evidence="4" id="KW-1185">Reference proteome</keyword>
<dbReference type="GO" id="GO:0005634">
    <property type="term" value="C:nucleus"/>
    <property type="evidence" value="ECO:0007669"/>
    <property type="project" value="TreeGrafter"/>
</dbReference>
<dbReference type="PANTHER" id="PTHR39463">
    <property type="entry name" value="MEDUSA"/>
    <property type="match status" value="1"/>
</dbReference>
<evidence type="ECO:0000256" key="1">
    <source>
        <dbReference type="SAM" id="MobiDB-lite"/>
    </source>
</evidence>
<evidence type="ECO:0000313" key="4">
    <source>
        <dbReference type="Proteomes" id="UP000240493"/>
    </source>
</evidence>
<evidence type="ECO:0000259" key="2">
    <source>
        <dbReference type="Pfam" id="PF23305"/>
    </source>
</evidence>